<dbReference type="OrthoDB" id="8526020at2"/>
<name>A0A3A3FP00_9BURK</name>
<dbReference type="InterPro" id="IPR021457">
    <property type="entry name" value="DUF3108"/>
</dbReference>
<gene>
    <name evidence="2" type="ORF">D3871_03040</name>
</gene>
<proteinExistence type="predicted"/>
<sequence length="249" mass="27657">MMKHPLLTMMLAVALCGALPAGIAAPPVKQKVNLPPSAELSYTIKAKQKGIAVEGDALMRWSVTPSTFSASNEARAMLIGKILDARSEGGIDAFGLAPTAFVEKRLRRQPTTTSFDRAARTISFSDSDRRYPIQGGEQDRNSVIWQLVSVARATPARFKPGYAWKVFVAGQRDADEWSFQVVKQETIRTPLGNINSLHLQRVPTPDSKDQHLDVWLAPSMEWYPVRVRYSEDDGDFIEQNLQQVTKKGS</sequence>
<dbReference type="AlphaFoldDB" id="A0A3A3FP00"/>
<evidence type="ECO:0000256" key="1">
    <source>
        <dbReference type="SAM" id="SignalP"/>
    </source>
</evidence>
<feature type="chain" id="PRO_5017306657" evidence="1">
    <location>
        <begin position="25"/>
        <end position="249"/>
    </location>
</feature>
<accession>A0A3A3FP00</accession>
<dbReference type="Proteomes" id="UP000265955">
    <property type="component" value="Unassembled WGS sequence"/>
</dbReference>
<evidence type="ECO:0000313" key="2">
    <source>
        <dbReference type="EMBL" id="RJF97613.1"/>
    </source>
</evidence>
<reference evidence="3" key="1">
    <citation type="submission" date="2018-09" db="EMBL/GenBank/DDBJ databases">
        <authorList>
            <person name="Zhu H."/>
        </authorList>
    </citation>
    <scope>NUCLEOTIDE SEQUENCE [LARGE SCALE GENOMIC DNA]</scope>
    <source>
        <strain evidence="3">K1R23-30</strain>
    </source>
</reference>
<keyword evidence="1" id="KW-0732">Signal</keyword>
<feature type="signal peptide" evidence="1">
    <location>
        <begin position="1"/>
        <end position="24"/>
    </location>
</feature>
<protein>
    <submittedName>
        <fullName evidence="2">DUF3108 domain-containing protein</fullName>
    </submittedName>
</protein>
<evidence type="ECO:0000313" key="3">
    <source>
        <dbReference type="Proteomes" id="UP000265955"/>
    </source>
</evidence>
<organism evidence="2 3">
    <name type="scientific">Noviherbaspirillum saxi</name>
    <dbReference type="NCBI Taxonomy" id="2320863"/>
    <lineage>
        <taxon>Bacteria</taxon>
        <taxon>Pseudomonadati</taxon>
        <taxon>Pseudomonadota</taxon>
        <taxon>Betaproteobacteria</taxon>
        <taxon>Burkholderiales</taxon>
        <taxon>Oxalobacteraceae</taxon>
        <taxon>Noviherbaspirillum</taxon>
    </lineage>
</organism>
<comment type="caution">
    <text evidence="2">The sequence shown here is derived from an EMBL/GenBank/DDBJ whole genome shotgun (WGS) entry which is preliminary data.</text>
</comment>
<keyword evidence="3" id="KW-1185">Reference proteome</keyword>
<dbReference type="Pfam" id="PF11306">
    <property type="entry name" value="DUF3108"/>
    <property type="match status" value="1"/>
</dbReference>
<dbReference type="RefSeq" id="WP_119767561.1">
    <property type="nucleotide sequence ID" value="NZ_QYUO01000001.1"/>
</dbReference>
<dbReference type="EMBL" id="QYUO01000001">
    <property type="protein sequence ID" value="RJF97613.1"/>
    <property type="molecule type" value="Genomic_DNA"/>
</dbReference>